<keyword evidence="2" id="KW-0472">Membrane</keyword>
<comment type="caution">
    <text evidence="3">The sequence shown here is derived from an EMBL/GenBank/DDBJ whole genome shotgun (WGS) entry which is preliminary data.</text>
</comment>
<feature type="compositionally biased region" description="Polar residues" evidence="1">
    <location>
        <begin position="37"/>
        <end position="47"/>
    </location>
</feature>
<dbReference type="Proteomes" id="UP000821866">
    <property type="component" value="Unassembled WGS sequence"/>
</dbReference>
<keyword evidence="2" id="KW-0812">Transmembrane</keyword>
<proteinExistence type="predicted"/>
<accession>A0A9J6CY46</accession>
<feature type="transmembrane region" description="Helical" evidence="2">
    <location>
        <begin position="266"/>
        <end position="286"/>
    </location>
</feature>
<feature type="compositionally biased region" description="Polar residues" evidence="1">
    <location>
        <begin position="184"/>
        <end position="193"/>
    </location>
</feature>
<protein>
    <submittedName>
        <fullName evidence="3">Uncharacterized protein</fullName>
    </submittedName>
</protein>
<evidence type="ECO:0000313" key="4">
    <source>
        <dbReference type="Proteomes" id="UP000821866"/>
    </source>
</evidence>
<name>A0A9J6CY46_RHIMP</name>
<organism evidence="3 4">
    <name type="scientific">Rhipicephalus microplus</name>
    <name type="common">Cattle tick</name>
    <name type="synonym">Boophilus microplus</name>
    <dbReference type="NCBI Taxonomy" id="6941"/>
    <lineage>
        <taxon>Eukaryota</taxon>
        <taxon>Metazoa</taxon>
        <taxon>Ecdysozoa</taxon>
        <taxon>Arthropoda</taxon>
        <taxon>Chelicerata</taxon>
        <taxon>Arachnida</taxon>
        <taxon>Acari</taxon>
        <taxon>Parasitiformes</taxon>
        <taxon>Ixodida</taxon>
        <taxon>Ixodoidea</taxon>
        <taxon>Ixodidae</taxon>
        <taxon>Rhipicephalinae</taxon>
        <taxon>Rhipicephalus</taxon>
        <taxon>Boophilus</taxon>
    </lineage>
</organism>
<feature type="compositionally biased region" description="Low complexity" evidence="1">
    <location>
        <begin position="87"/>
        <end position="107"/>
    </location>
</feature>
<feature type="compositionally biased region" description="Basic and acidic residues" evidence="1">
    <location>
        <begin position="1"/>
        <end position="16"/>
    </location>
</feature>
<feature type="compositionally biased region" description="Polar residues" evidence="1">
    <location>
        <begin position="153"/>
        <end position="168"/>
    </location>
</feature>
<dbReference type="EMBL" id="JABSTU010004925">
    <property type="protein sequence ID" value="KAH7952591.1"/>
    <property type="molecule type" value="Genomic_DNA"/>
</dbReference>
<feature type="region of interest" description="Disordered" evidence="1">
    <location>
        <begin position="151"/>
        <end position="233"/>
    </location>
</feature>
<keyword evidence="2" id="KW-1133">Transmembrane helix</keyword>
<reference evidence="3" key="1">
    <citation type="journal article" date="2020" name="Cell">
        <title>Large-Scale Comparative Analyses of Tick Genomes Elucidate Their Genetic Diversity and Vector Capacities.</title>
        <authorList>
            <consortium name="Tick Genome and Microbiome Consortium (TIGMIC)"/>
            <person name="Jia N."/>
            <person name="Wang J."/>
            <person name="Shi W."/>
            <person name="Du L."/>
            <person name="Sun Y."/>
            <person name="Zhan W."/>
            <person name="Jiang J.F."/>
            <person name="Wang Q."/>
            <person name="Zhang B."/>
            <person name="Ji P."/>
            <person name="Bell-Sakyi L."/>
            <person name="Cui X.M."/>
            <person name="Yuan T.T."/>
            <person name="Jiang B.G."/>
            <person name="Yang W.F."/>
            <person name="Lam T.T."/>
            <person name="Chang Q.C."/>
            <person name="Ding S.J."/>
            <person name="Wang X.J."/>
            <person name="Zhu J.G."/>
            <person name="Ruan X.D."/>
            <person name="Zhao L."/>
            <person name="Wei J.T."/>
            <person name="Ye R.Z."/>
            <person name="Que T.C."/>
            <person name="Du C.H."/>
            <person name="Zhou Y.H."/>
            <person name="Cheng J.X."/>
            <person name="Dai P.F."/>
            <person name="Guo W.B."/>
            <person name="Han X.H."/>
            <person name="Huang E.J."/>
            <person name="Li L.F."/>
            <person name="Wei W."/>
            <person name="Gao Y.C."/>
            <person name="Liu J.Z."/>
            <person name="Shao H.Z."/>
            <person name="Wang X."/>
            <person name="Wang C.C."/>
            <person name="Yang T.C."/>
            <person name="Huo Q.B."/>
            <person name="Li W."/>
            <person name="Chen H.Y."/>
            <person name="Chen S.E."/>
            <person name="Zhou L.G."/>
            <person name="Ni X.B."/>
            <person name="Tian J.H."/>
            <person name="Sheng Y."/>
            <person name="Liu T."/>
            <person name="Pan Y.S."/>
            <person name="Xia L.Y."/>
            <person name="Li J."/>
            <person name="Zhao F."/>
            <person name="Cao W.C."/>
        </authorList>
    </citation>
    <scope>NUCLEOTIDE SEQUENCE</scope>
    <source>
        <strain evidence="3">Rmic-2018</strain>
    </source>
</reference>
<dbReference type="AlphaFoldDB" id="A0A9J6CY46"/>
<keyword evidence="4" id="KW-1185">Reference proteome</keyword>
<reference evidence="3" key="2">
    <citation type="submission" date="2021-09" db="EMBL/GenBank/DDBJ databases">
        <authorList>
            <person name="Jia N."/>
            <person name="Wang J."/>
            <person name="Shi W."/>
            <person name="Du L."/>
            <person name="Sun Y."/>
            <person name="Zhan W."/>
            <person name="Jiang J."/>
            <person name="Wang Q."/>
            <person name="Zhang B."/>
            <person name="Ji P."/>
            <person name="Sakyi L.B."/>
            <person name="Cui X."/>
            <person name="Yuan T."/>
            <person name="Jiang B."/>
            <person name="Yang W."/>
            <person name="Lam T.T.-Y."/>
            <person name="Chang Q."/>
            <person name="Ding S."/>
            <person name="Wang X."/>
            <person name="Zhu J."/>
            <person name="Ruan X."/>
            <person name="Zhao L."/>
            <person name="Wei J."/>
            <person name="Que T."/>
            <person name="Du C."/>
            <person name="Cheng J."/>
            <person name="Dai P."/>
            <person name="Han X."/>
            <person name="Huang E."/>
            <person name="Gao Y."/>
            <person name="Liu J."/>
            <person name="Shao H."/>
            <person name="Ye R."/>
            <person name="Li L."/>
            <person name="Wei W."/>
            <person name="Wang X."/>
            <person name="Wang C."/>
            <person name="Huo Q."/>
            <person name="Li W."/>
            <person name="Guo W."/>
            <person name="Chen H."/>
            <person name="Chen S."/>
            <person name="Zhou L."/>
            <person name="Zhou L."/>
            <person name="Ni X."/>
            <person name="Tian J."/>
            <person name="Zhou Y."/>
            <person name="Sheng Y."/>
            <person name="Liu T."/>
            <person name="Pan Y."/>
            <person name="Xia L."/>
            <person name="Li J."/>
            <person name="Zhao F."/>
            <person name="Cao W."/>
        </authorList>
    </citation>
    <scope>NUCLEOTIDE SEQUENCE</scope>
    <source>
        <strain evidence="3">Rmic-2018</strain>
        <tissue evidence="3">Larvae</tissue>
    </source>
</reference>
<dbReference type="VEuPathDB" id="VectorBase:LOC119187156"/>
<evidence type="ECO:0000256" key="1">
    <source>
        <dbReference type="SAM" id="MobiDB-lite"/>
    </source>
</evidence>
<gene>
    <name evidence="3" type="ORF">HPB51_028247</name>
</gene>
<sequence>MADERRKNRALSKDEGTLDVARPRTPASPVLPEARQVPNQVPASSKHGSTHDVAKKAVAAPSPAPNIHRKSITQPNGEDLCKLPKLSPTAPSTRAAPAEATSKAPARSRAGSRHNMPEINPATLAARAVNLPRKSSSLAKGKDIIGVVKLLPSKQSSEPHNIPQQQPFRSKRGSRNEVQAIITAHQNKAQVQNDGLGKTGVAGDQRRGQGVPVNKSESQPFVTAPEAPEQNVTPPPIWLEKVAVQRRSSSWQFESDHRQRNAKWPCMLFTMAFMIGVVFLLLLFLVESSKKLASLERTTATSPLTMTATRQQRELIESVTSVVSVVPDNTEHTTMKITTEDEFSAENEEEVEASTAIPATVYGKVDVETQTARAETSRRISFYL</sequence>
<feature type="region of interest" description="Disordered" evidence="1">
    <location>
        <begin position="1"/>
        <end position="121"/>
    </location>
</feature>
<evidence type="ECO:0000313" key="3">
    <source>
        <dbReference type="EMBL" id="KAH7952591.1"/>
    </source>
</evidence>
<evidence type="ECO:0000256" key="2">
    <source>
        <dbReference type="SAM" id="Phobius"/>
    </source>
</evidence>